<dbReference type="PANTHER" id="PTHR12629:SF0">
    <property type="entry name" value="DIPHOSPHOINOSITOL-POLYPHOSPHATE DIPHOSPHATASE"/>
    <property type="match status" value="1"/>
</dbReference>
<evidence type="ECO:0000256" key="3">
    <source>
        <dbReference type="ARBA" id="ARBA00022801"/>
    </source>
</evidence>
<evidence type="ECO:0000313" key="6">
    <source>
        <dbReference type="EMBL" id="KRS16630.1"/>
    </source>
</evidence>
<protein>
    <submittedName>
        <fullName evidence="6">NUDIX hydrolase</fullName>
    </submittedName>
</protein>
<dbReference type="Proteomes" id="UP000051401">
    <property type="component" value="Unassembled WGS sequence"/>
</dbReference>
<keyword evidence="2" id="KW-0479">Metal-binding</keyword>
<dbReference type="GO" id="GO:1901909">
    <property type="term" value="P:diadenosine hexaphosphate catabolic process"/>
    <property type="evidence" value="ECO:0007669"/>
    <property type="project" value="TreeGrafter"/>
</dbReference>
<evidence type="ECO:0000313" key="7">
    <source>
        <dbReference type="Proteomes" id="UP000051401"/>
    </source>
</evidence>
<dbReference type="RefSeq" id="WP_057817758.1">
    <property type="nucleotide sequence ID" value="NZ_CP031598.1"/>
</dbReference>
<dbReference type="InterPro" id="IPR015797">
    <property type="entry name" value="NUDIX_hydrolase-like_dom_sf"/>
</dbReference>
<dbReference type="GO" id="GO:0071543">
    <property type="term" value="P:diphosphoinositol polyphosphate metabolic process"/>
    <property type="evidence" value="ECO:0007669"/>
    <property type="project" value="TreeGrafter"/>
</dbReference>
<dbReference type="GO" id="GO:0000298">
    <property type="term" value="F:endopolyphosphatase activity"/>
    <property type="evidence" value="ECO:0007669"/>
    <property type="project" value="TreeGrafter"/>
</dbReference>
<dbReference type="Pfam" id="PF00293">
    <property type="entry name" value="NUDIX"/>
    <property type="match status" value="1"/>
</dbReference>
<dbReference type="GO" id="GO:1901907">
    <property type="term" value="P:diadenosine pentaphosphate catabolic process"/>
    <property type="evidence" value="ECO:0007669"/>
    <property type="project" value="TreeGrafter"/>
</dbReference>
<evidence type="ECO:0000259" key="5">
    <source>
        <dbReference type="PROSITE" id="PS51462"/>
    </source>
</evidence>
<keyword evidence="3 6" id="KW-0378">Hydrolase</keyword>
<comment type="cofactor">
    <cofactor evidence="1">
        <name>Mg(2+)</name>
        <dbReference type="ChEBI" id="CHEBI:18420"/>
    </cofactor>
</comment>
<dbReference type="AlphaFoldDB" id="A0A0T5P6B6"/>
<dbReference type="PANTHER" id="PTHR12629">
    <property type="entry name" value="DIPHOSPHOINOSITOL POLYPHOSPHATE PHOSPHOHYDROLASE"/>
    <property type="match status" value="1"/>
</dbReference>
<dbReference type="PATRIC" id="fig|540747.5.peg.1166"/>
<evidence type="ECO:0000256" key="2">
    <source>
        <dbReference type="ARBA" id="ARBA00022723"/>
    </source>
</evidence>
<dbReference type="GO" id="GO:0034432">
    <property type="term" value="F:bis(5'-adenosyl)-pentaphosphatase activity"/>
    <property type="evidence" value="ECO:0007669"/>
    <property type="project" value="TreeGrafter"/>
</dbReference>
<dbReference type="InterPro" id="IPR000086">
    <property type="entry name" value="NUDIX_hydrolase_dom"/>
</dbReference>
<dbReference type="STRING" id="540747.SAMN04488031_105220"/>
<dbReference type="PROSITE" id="PS51462">
    <property type="entry name" value="NUDIX"/>
    <property type="match status" value="1"/>
</dbReference>
<dbReference type="OrthoDB" id="7066910at2"/>
<dbReference type="SUPFAM" id="SSF55811">
    <property type="entry name" value="Nudix"/>
    <property type="match status" value="1"/>
</dbReference>
<dbReference type="GO" id="GO:0046872">
    <property type="term" value="F:metal ion binding"/>
    <property type="evidence" value="ECO:0007669"/>
    <property type="project" value="UniProtKB-KW"/>
</dbReference>
<dbReference type="CDD" id="cd04666">
    <property type="entry name" value="NUDIX_DIPP2_like_Nudt4"/>
    <property type="match status" value="1"/>
</dbReference>
<evidence type="ECO:0000256" key="4">
    <source>
        <dbReference type="ARBA" id="ARBA00022842"/>
    </source>
</evidence>
<dbReference type="GO" id="GO:0005737">
    <property type="term" value="C:cytoplasm"/>
    <property type="evidence" value="ECO:0007669"/>
    <property type="project" value="TreeGrafter"/>
</dbReference>
<feature type="domain" description="Nudix hydrolase" evidence="5">
    <location>
        <begin position="20"/>
        <end position="152"/>
    </location>
</feature>
<keyword evidence="4" id="KW-0460">Magnesium</keyword>
<dbReference type="EMBL" id="LAXI01000012">
    <property type="protein sequence ID" value="KRS16630.1"/>
    <property type="molecule type" value="Genomic_DNA"/>
</dbReference>
<dbReference type="GO" id="GO:1901911">
    <property type="term" value="P:adenosine 5'-(hexahydrogen pentaphosphate) catabolic process"/>
    <property type="evidence" value="ECO:0007669"/>
    <property type="project" value="TreeGrafter"/>
</dbReference>
<comment type="caution">
    <text evidence="6">The sequence shown here is derived from an EMBL/GenBank/DDBJ whole genome shotgun (WGS) entry which is preliminary data.</text>
</comment>
<evidence type="ECO:0000256" key="1">
    <source>
        <dbReference type="ARBA" id="ARBA00001946"/>
    </source>
</evidence>
<accession>A0A0T5P6B6</accession>
<gene>
    <name evidence="6" type="ORF">XM52_17165</name>
</gene>
<proteinExistence type="predicted"/>
<organism evidence="6 7">
    <name type="scientific">Roseovarius indicus</name>
    <dbReference type="NCBI Taxonomy" id="540747"/>
    <lineage>
        <taxon>Bacteria</taxon>
        <taxon>Pseudomonadati</taxon>
        <taxon>Pseudomonadota</taxon>
        <taxon>Alphaproteobacteria</taxon>
        <taxon>Rhodobacterales</taxon>
        <taxon>Roseobacteraceae</taxon>
        <taxon>Roseovarius</taxon>
    </lineage>
</organism>
<dbReference type="Gene3D" id="3.90.79.10">
    <property type="entry name" value="Nucleoside Triphosphate Pyrophosphohydrolase"/>
    <property type="match status" value="1"/>
</dbReference>
<reference evidence="6 7" key="1">
    <citation type="submission" date="2015-04" db="EMBL/GenBank/DDBJ databases">
        <title>The draft genome sequence of Roseovarius indicus B108T.</title>
        <authorList>
            <person name="Li G."/>
            <person name="Lai Q."/>
            <person name="Shao Z."/>
            <person name="Yan P."/>
        </authorList>
    </citation>
    <scope>NUCLEOTIDE SEQUENCE [LARGE SCALE GENOMIC DNA]</scope>
    <source>
        <strain evidence="6 7">B108</strain>
    </source>
</reference>
<sequence>MTDGFRKAWTEMVQPLFRRPPELQVAALCCRKGENGTEVLMITSRDTGRWVMPKGWLMDGKNAAEAACEEAWEEAGVKTANVSEAPVGVYHYEKRLDDGYVAPVEVQVYRVDVETLLDTYPESSERARLWLDPETAANRVDEPSLKELLLQL</sequence>
<dbReference type="InterPro" id="IPR047198">
    <property type="entry name" value="DDP-like_NUDIX"/>
</dbReference>
<keyword evidence="7" id="KW-1185">Reference proteome</keyword>
<dbReference type="GO" id="GO:0034431">
    <property type="term" value="F:bis(5'-adenosyl)-hexaphosphatase activity"/>
    <property type="evidence" value="ECO:0007669"/>
    <property type="project" value="TreeGrafter"/>
</dbReference>
<dbReference type="GO" id="GO:0008486">
    <property type="term" value="F:diphosphoinositol-polyphosphate diphosphatase activity"/>
    <property type="evidence" value="ECO:0007669"/>
    <property type="project" value="TreeGrafter"/>
</dbReference>
<name>A0A0T5P6B6_9RHOB</name>